<proteinExistence type="predicted"/>
<dbReference type="WBParaSite" id="nRc.2.0.1.t12765-RA">
    <property type="protein sequence ID" value="nRc.2.0.1.t12765-RA"/>
    <property type="gene ID" value="nRc.2.0.1.g12765"/>
</dbReference>
<organism evidence="1 2">
    <name type="scientific">Romanomermis culicivorax</name>
    <name type="common">Nematode worm</name>
    <dbReference type="NCBI Taxonomy" id="13658"/>
    <lineage>
        <taxon>Eukaryota</taxon>
        <taxon>Metazoa</taxon>
        <taxon>Ecdysozoa</taxon>
        <taxon>Nematoda</taxon>
        <taxon>Enoplea</taxon>
        <taxon>Dorylaimia</taxon>
        <taxon>Mermithida</taxon>
        <taxon>Mermithoidea</taxon>
        <taxon>Mermithidae</taxon>
        <taxon>Romanomermis</taxon>
    </lineage>
</organism>
<sequence length="85" mass="9210">MWAGSWRLSIKPQNQQHRAQIQAIGLGYLCGCHCETSDAGLRNWRHSVAQLVAQCCATGDAGLLPPIALNSLTHPLPARVDGQHL</sequence>
<name>A0A915IF25_ROMCU</name>
<reference evidence="2" key="1">
    <citation type="submission" date="2022-11" db="UniProtKB">
        <authorList>
            <consortium name="WormBaseParasite"/>
        </authorList>
    </citation>
    <scope>IDENTIFICATION</scope>
</reference>
<accession>A0A915IF25</accession>
<dbReference type="Proteomes" id="UP000887565">
    <property type="component" value="Unplaced"/>
</dbReference>
<dbReference type="AlphaFoldDB" id="A0A915IF25"/>
<keyword evidence="1" id="KW-1185">Reference proteome</keyword>
<evidence type="ECO:0000313" key="2">
    <source>
        <dbReference type="WBParaSite" id="nRc.2.0.1.t12765-RA"/>
    </source>
</evidence>
<protein>
    <submittedName>
        <fullName evidence="2">Uncharacterized protein</fullName>
    </submittedName>
</protein>
<evidence type="ECO:0000313" key="1">
    <source>
        <dbReference type="Proteomes" id="UP000887565"/>
    </source>
</evidence>